<keyword evidence="6 8" id="KW-0051">Antiviral defense</keyword>
<feature type="binding site" evidence="8">
    <location>
        <position position="239"/>
    </location>
    <ligand>
        <name>Mn(2+)</name>
        <dbReference type="ChEBI" id="CHEBI:29035"/>
    </ligand>
</feature>
<comment type="similarity">
    <text evidence="8">Belongs to the CRISPR-associated endonuclease Cas1 family.</text>
</comment>
<evidence type="ECO:0000256" key="9">
    <source>
        <dbReference type="SAM" id="MobiDB-lite"/>
    </source>
</evidence>
<dbReference type="InterPro" id="IPR002729">
    <property type="entry name" value="CRISPR-assoc_Cas1"/>
</dbReference>
<proteinExistence type="inferred from homology"/>
<comment type="cofactor">
    <cofactor evidence="8">
        <name>Mg(2+)</name>
        <dbReference type="ChEBI" id="CHEBI:18420"/>
    </cofactor>
    <cofactor evidence="8">
        <name>Mn(2+)</name>
        <dbReference type="ChEBI" id="CHEBI:29035"/>
    </cofactor>
</comment>
<keyword evidence="7 8" id="KW-0238">DNA-binding</keyword>
<keyword evidence="5 8" id="KW-0460">Magnesium</keyword>
<dbReference type="AlphaFoldDB" id="A0AA90GV89"/>
<keyword evidence="1 8" id="KW-0540">Nuclease</keyword>
<comment type="function">
    <text evidence="8">CRISPR (clustered regularly interspaced short palindromic repeat), is an adaptive immune system that provides protection against mobile genetic elements (viruses, transposable elements and conjugative plasmids). CRISPR clusters contain spacers, sequences complementary to antecedent mobile elements, and target invading nucleic acids. CRISPR clusters are transcribed and processed into CRISPR RNA (crRNA). Acts as a dsDNA endonuclease. Involved in the integration of spacer DNA into the CRISPR cassette.</text>
</comment>
<dbReference type="EMBL" id="JABXJJ020000004">
    <property type="protein sequence ID" value="MDI5968604.1"/>
    <property type="molecule type" value="Genomic_DNA"/>
</dbReference>
<dbReference type="NCBIfam" id="TIGR00287">
    <property type="entry name" value="cas1"/>
    <property type="match status" value="1"/>
</dbReference>
<keyword evidence="4 8" id="KW-0378">Hydrolase</keyword>
<dbReference type="GO" id="GO:0004520">
    <property type="term" value="F:DNA endonuclease activity"/>
    <property type="evidence" value="ECO:0007669"/>
    <property type="project" value="InterPro"/>
</dbReference>
<evidence type="ECO:0000256" key="7">
    <source>
        <dbReference type="ARBA" id="ARBA00023125"/>
    </source>
</evidence>
<dbReference type="PANTHER" id="PTHR34353">
    <property type="entry name" value="CRISPR-ASSOCIATED ENDONUCLEASE CAS1 1"/>
    <property type="match status" value="1"/>
</dbReference>
<name>A0AA90GV89_9ACTN</name>
<comment type="subunit">
    <text evidence="8">Homodimer, forms a heterotetramer with a Cas2 homodimer.</text>
</comment>
<evidence type="ECO:0000256" key="1">
    <source>
        <dbReference type="ARBA" id="ARBA00022722"/>
    </source>
</evidence>
<comment type="caution">
    <text evidence="10">The sequence shown here is derived from an EMBL/GenBank/DDBJ whole genome shotgun (WGS) entry which is preliminary data.</text>
</comment>
<evidence type="ECO:0000256" key="8">
    <source>
        <dbReference type="HAMAP-Rule" id="MF_01470"/>
    </source>
</evidence>
<feature type="region of interest" description="Disordered" evidence="9">
    <location>
        <begin position="330"/>
        <end position="354"/>
    </location>
</feature>
<dbReference type="NCBIfam" id="TIGR03638">
    <property type="entry name" value="cas1_ECOLI"/>
    <property type="match status" value="1"/>
</dbReference>
<dbReference type="CDD" id="cd09719">
    <property type="entry name" value="Cas1_I-E"/>
    <property type="match status" value="1"/>
</dbReference>
<evidence type="ECO:0000256" key="6">
    <source>
        <dbReference type="ARBA" id="ARBA00023118"/>
    </source>
</evidence>
<dbReference type="RefSeq" id="WP_282698500.1">
    <property type="nucleotide sequence ID" value="NZ_JABXJJ020000004.1"/>
</dbReference>
<dbReference type="InterPro" id="IPR042206">
    <property type="entry name" value="CRISPR-assoc_Cas1_C"/>
</dbReference>
<keyword evidence="8" id="KW-0464">Manganese</keyword>
<reference evidence="10" key="1">
    <citation type="submission" date="2023-05" db="EMBL/GenBank/DDBJ databases">
        <title>Streptantibioticus silvisoli sp. nov., acidotolerant actinomycetes 1 from pine litter.</title>
        <authorList>
            <person name="Swiecimska M."/>
            <person name="Golinska P."/>
            <person name="Sangal V."/>
            <person name="Wachnowicz B."/>
            <person name="Goodfellow M."/>
        </authorList>
    </citation>
    <scope>NUCLEOTIDE SEQUENCE</scope>
    <source>
        <strain evidence="10">SL13</strain>
    </source>
</reference>
<dbReference type="InterPro" id="IPR042211">
    <property type="entry name" value="CRISPR-assoc_Cas1_N"/>
</dbReference>
<dbReference type="Gene3D" id="3.100.10.20">
    <property type="entry name" value="CRISPR-associated endonuclease Cas1, N-terminal domain"/>
    <property type="match status" value="1"/>
</dbReference>
<feature type="compositionally biased region" description="Acidic residues" evidence="9">
    <location>
        <begin position="344"/>
        <end position="354"/>
    </location>
</feature>
<protein>
    <recommendedName>
        <fullName evidence="8">CRISPR-associated endonuclease Cas1</fullName>
        <ecNumber evidence="8">3.1.-.-</ecNumber>
    </recommendedName>
</protein>
<keyword evidence="2 8" id="KW-0479">Metal-binding</keyword>
<dbReference type="PANTHER" id="PTHR34353:SF3">
    <property type="entry name" value="CRISPR-ASSOCIATED ENDONUCLEASE CAS1"/>
    <property type="match status" value="1"/>
</dbReference>
<feature type="binding site" evidence="8">
    <location>
        <position position="159"/>
    </location>
    <ligand>
        <name>Mn(2+)</name>
        <dbReference type="ChEBI" id="CHEBI:29035"/>
    </ligand>
</feature>
<dbReference type="InterPro" id="IPR050646">
    <property type="entry name" value="Cas1"/>
</dbReference>
<dbReference type="Gene3D" id="1.20.120.920">
    <property type="entry name" value="CRISPR-associated endonuclease Cas1, C-terminal domain"/>
    <property type="match status" value="1"/>
</dbReference>
<dbReference type="InterPro" id="IPR019851">
    <property type="entry name" value="CRISPR-assoc_Cas1_ECOLI"/>
</dbReference>
<evidence type="ECO:0000256" key="3">
    <source>
        <dbReference type="ARBA" id="ARBA00022759"/>
    </source>
</evidence>
<evidence type="ECO:0000256" key="2">
    <source>
        <dbReference type="ARBA" id="ARBA00022723"/>
    </source>
</evidence>
<evidence type="ECO:0000313" key="10">
    <source>
        <dbReference type="EMBL" id="MDI5968604.1"/>
    </source>
</evidence>
<dbReference type="HAMAP" id="MF_01470">
    <property type="entry name" value="Cas1"/>
    <property type="match status" value="1"/>
</dbReference>
<accession>A0AA90GV89</accession>
<dbReference type="EC" id="3.1.-.-" evidence="8"/>
<keyword evidence="3 8" id="KW-0255">Endonuclease</keyword>
<sequence>MPAPHDKKSARRRIAAPTLAMLPRVGDSLSFLYADVVRIVQDDTGVCAETTTINNDTTRVYIPTSALSCLLLGPGTSITQPALATFARHGTTVVCVGSGGVRCYSSTVPPALTTRWLEQQVHHWSDPDRRLDVARRMYSLRFKTPVPAATTLQQLRGLEGQRMKTLYKLLAQQHRIGRFRRYYDPDAWDTQDPVNLALSSANTCLYGIVHAALTALGCSPALGYVHQGTQLALVYDIADLYKAELTVPLAFSLHDHHDPEAAARRSFREQLRLFRLLPRIVADVQTLLAPDEAQPLPDGHAVRMVNLWDPKAGSVPAGVNYARDADAAPDADDVTIAAVPETAEPLDEPDPDPL</sequence>
<gene>
    <name evidence="10" type="primary">cas1e</name>
    <name evidence="8" type="synonym">cas1</name>
    <name evidence="10" type="ORF">POF50_004460</name>
</gene>
<dbReference type="GO" id="GO:0043571">
    <property type="term" value="P:maintenance of CRISPR repeat elements"/>
    <property type="evidence" value="ECO:0007669"/>
    <property type="project" value="UniProtKB-UniRule"/>
</dbReference>
<evidence type="ECO:0000256" key="4">
    <source>
        <dbReference type="ARBA" id="ARBA00022801"/>
    </source>
</evidence>
<dbReference type="GO" id="GO:0016787">
    <property type="term" value="F:hydrolase activity"/>
    <property type="evidence" value="ECO:0007669"/>
    <property type="project" value="UniProtKB-KW"/>
</dbReference>
<dbReference type="InterPro" id="IPR033641">
    <property type="entry name" value="Cas1_I-E"/>
</dbReference>
<dbReference type="Pfam" id="PF01867">
    <property type="entry name" value="Cas_Cas1"/>
    <property type="match status" value="1"/>
</dbReference>
<evidence type="ECO:0000256" key="5">
    <source>
        <dbReference type="ARBA" id="ARBA00022842"/>
    </source>
</evidence>
<dbReference type="GO" id="GO:0051607">
    <property type="term" value="P:defense response to virus"/>
    <property type="evidence" value="ECO:0007669"/>
    <property type="project" value="UniProtKB-UniRule"/>
</dbReference>
<dbReference type="GO" id="GO:0046872">
    <property type="term" value="F:metal ion binding"/>
    <property type="evidence" value="ECO:0007669"/>
    <property type="project" value="UniProtKB-UniRule"/>
</dbReference>
<dbReference type="GO" id="GO:0003677">
    <property type="term" value="F:DNA binding"/>
    <property type="evidence" value="ECO:0007669"/>
    <property type="project" value="UniProtKB-KW"/>
</dbReference>
<feature type="binding site" evidence="8">
    <location>
        <position position="226"/>
    </location>
    <ligand>
        <name>Mn(2+)</name>
        <dbReference type="ChEBI" id="CHEBI:29035"/>
    </ligand>
</feature>
<organism evidence="10">
    <name type="scientific">Streptantibioticus silvisoli</name>
    <dbReference type="NCBI Taxonomy" id="2705255"/>
    <lineage>
        <taxon>Bacteria</taxon>
        <taxon>Bacillati</taxon>
        <taxon>Actinomycetota</taxon>
        <taxon>Actinomycetes</taxon>
        <taxon>Kitasatosporales</taxon>
        <taxon>Streptomycetaceae</taxon>
        <taxon>Streptantibioticus</taxon>
    </lineage>
</organism>